<organism evidence="1 2">
    <name type="scientific">Trametes sanguinea</name>
    <dbReference type="NCBI Taxonomy" id="158606"/>
    <lineage>
        <taxon>Eukaryota</taxon>
        <taxon>Fungi</taxon>
        <taxon>Dikarya</taxon>
        <taxon>Basidiomycota</taxon>
        <taxon>Agaricomycotina</taxon>
        <taxon>Agaricomycetes</taxon>
        <taxon>Polyporales</taxon>
        <taxon>Polyporaceae</taxon>
        <taxon>Trametes</taxon>
    </lineage>
</organism>
<protein>
    <submittedName>
        <fullName evidence="1">Uncharacterized protein</fullName>
    </submittedName>
</protein>
<accession>A0ACC1PSF5</accession>
<comment type="caution">
    <text evidence="1">The sequence shown here is derived from an EMBL/GenBank/DDBJ whole genome shotgun (WGS) entry which is preliminary data.</text>
</comment>
<evidence type="ECO:0000313" key="2">
    <source>
        <dbReference type="Proteomes" id="UP001144978"/>
    </source>
</evidence>
<reference evidence="1" key="1">
    <citation type="submission" date="2022-08" db="EMBL/GenBank/DDBJ databases">
        <title>Genome Sequence of Pycnoporus sanguineus.</title>
        <authorList>
            <person name="Buettner E."/>
        </authorList>
    </citation>
    <scope>NUCLEOTIDE SEQUENCE</scope>
    <source>
        <strain evidence="1">CG-C14</strain>
    </source>
</reference>
<name>A0ACC1PSF5_9APHY</name>
<dbReference type="EMBL" id="JANSHE010001701">
    <property type="protein sequence ID" value="KAJ3001474.1"/>
    <property type="molecule type" value="Genomic_DNA"/>
</dbReference>
<keyword evidence="2" id="KW-1185">Reference proteome</keyword>
<dbReference type="Proteomes" id="UP001144978">
    <property type="component" value="Unassembled WGS sequence"/>
</dbReference>
<sequence length="129" mass="14142">MDALAAEALCHLTCASLTEDKFGVVQRDIPKIIEALLSFLSALEDYQAELNASYSLPPPDKLKELSPKEVAEKETLAMEATRAGEVLSVVSDAIKDGIVQVVRTFGDKLTAFKFPPRIARKLQGFVDYN</sequence>
<evidence type="ECO:0000313" key="1">
    <source>
        <dbReference type="EMBL" id="KAJ3001474.1"/>
    </source>
</evidence>
<gene>
    <name evidence="1" type="ORF">NUW54_g6399</name>
</gene>
<proteinExistence type="predicted"/>